<dbReference type="AlphaFoldDB" id="A0A2K1SW47"/>
<evidence type="ECO:0000313" key="1">
    <source>
        <dbReference type="EMBL" id="PNS43744.1"/>
    </source>
</evidence>
<evidence type="ECO:0000313" key="2">
    <source>
        <dbReference type="Proteomes" id="UP000236146"/>
    </source>
</evidence>
<proteinExistence type="predicted"/>
<gene>
    <name evidence="1" type="ORF">BFS05_00490</name>
</gene>
<reference evidence="1 2" key="1">
    <citation type="submission" date="2016-10" db="EMBL/GenBank/DDBJ databases">
        <authorList>
            <person name="Varghese N."/>
        </authorList>
    </citation>
    <scope>NUCLEOTIDE SEQUENCE [LARGE SCALE GENOMIC DNA]</scope>
    <source>
        <strain evidence="1 2">KA00225</strain>
    </source>
</reference>
<name>A0A2K1SW47_GARVA</name>
<dbReference type="EMBL" id="MNLH01000001">
    <property type="protein sequence ID" value="PNS43744.1"/>
    <property type="molecule type" value="Genomic_DNA"/>
</dbReference>
<comment type="caution">
    <text evidence="1">The sequence shown here is derived from an EMBL/GenBank/DDBJ whole genome shotgun (WGS) entry which is preliminary data.</text>
</comment>
<accession>A0A2K1SW47</accession>
<sequence length="65" mass="7687">MDFQRKLRRAAIIREGRRYALMKQNFIIFLHSVAELSEFLSSQDFYIALRETPTALGMFSLLIFD</sequence>
<protein>
    <submittedName>
        <fullName evidence="1">Uncharacterized protein</fullName>
    </submittedName>
</protein>
<organism evidence="1 2">
    <name type="scientific">Gardnerella vaginalis</name>
    <dbReference type="NCBI Taxonomy" id="2702"/>
    <lineage>
        <taxon>Bacteria</taxon>
        <taxon>Bacillati</taxon>
        <taxon>Actinomycetota</taxon>
        <taxon>Actinomycetes</taxon>
        <taxon>Bifidobacteriales</taxon>
        <taxon>Bifidobacteriaceae</taxon>
        <taxon>Gardnerella</taxon>
    </lineage>
</organism>
<dbReference type="Proteomes" id="UP000236146">
    <property type="component" value="Unassembled WGS sequence"/>
</dbReference>